<proteinExistence type="predicted"/>
<keyword evidence="2" id="KW-1185">Reference proteome</keyword>
<dbReference type="PANTHER" id="PTHR31973:SF195">
    <property type="entry name" value="MUDR FAMILY TRANSPOSASE"/>
    <property type="match status" value="1"/>
</dbReference>
<accession>A0A9D3USG0</accession>
<dbReference type="OrthoDB" id="683469at2759"/>
<sequence>MKVLSIKYQFCASVDPVTYDSFDIKGARSLEAMVQTHLASGSPYLKLYVQFSSPNDAFGTSTFTAGGEEYMPPAPHSISGWCFGRSSQDEFRNNSYLNTTDGEGGSQNYSVVIIANIRSQLRYTPSYRKAWIAKQKALEKIYGGWDASHNKLWQWCQMLERYVTGCIIDLQTEPAYYNDRLLRGCQVFKSLFWSFKQYRDAFPYCKPLVQIDGTFMYGYSSTIASCGTGWLSRHVCPQPNICVISDRGTGILAAIARQGSMWHRTHHRYCLRHVASNYYRKFHSTTEKRQVTNMGYEISKNFFHEMLAILRSVNEEGANYLCNIPFEQWTQAYDNGL</sequence>
<dbReference type="EMBL" id="JAIQCV010000010">
    <property type="protein sequence ID" value="KAH1056548.1"/>
    <property type="molecule type" value="Genomic_DNA"/>
</dbReference>
<dbReference type="AlphaFoldDB" id="A0A9D3USG0"/>
<name>A0A9D3USG0_9ROSI</name>
<reference evidence="1 2" key="1">
    <citation type="journal article" date="2021" name="Plant Biotechnol. J.">
        <title>Multi-omics assisted identification of the key and species-specific regulatory components of drought-tolerant mechanisms in Gossypium stocksii.</title>
        <authorList>
            <person name="Yu D."/>
            <person name="Ke L."/>
            <person name="Zhang D."/>
            <person name="Wu Y."/>
            <person name="Sun Y."/>
            <person name="Mei J."/>
            <person name="Sun J."/>
            <person name="Sun Y."/>
        </authorList>
    </citation>
    <scope>NUCLEOTIDE SEQUENCE [LARGE SCALE GENOMIC DNA]</scope>
    <source>
        <strain evidence="2">cv. E1</strain>
        <tissue evidence="1">Leaf</tissue>
    </source>
</reference>
<protein>
    <recommendedName>
        <fullName evidence="3">MULE transposase domain-containing protein</fullName>
    </recommendedName>
</protein>
<evidence type="ECO:0008006" key="3">
    <source>
        <dbReference type="Google" id="ProtNLM"/>
    </source>
</evidence>
<evidence type="ECO:0000313" key="2">
    <source>
        <dbReference type="Proteomes" id="UP000828251"/>
    </source>
</evidence>
<organism evidence="1 2">
    <name type="scientific">Gossypium stocksii</name>
    <dbReference type="NCBI Taxonomy" id="47602"/>
    <lineage>
        <taxon>Eukaryota</taxon>
        <taxon>Viridiplantae</taxon>
        <taxon>Streptophyta</taxon>
        <taxon>Embryophyta</taxon>
        <taxon>Tracheophyta</taxon>
        <taxon>Spermatophyta</taxon>
        <taxon>Magnoliopsida</taxon>
        <taxon>eudicotyledons</taxon>
        <taxon>Gunneridae</taxon>
        <taxon>Pentapetalae</taxon>
        <taxon>rosids</taxon>
        <taxon>malvids</taxon>
        <taxon>Malvales</taxon>
        <taxon>Malvaceae</taxon>
        <taxon>Malvoideae</taxon>
        <taxon>Gossypium</taxon>
    </lineage>
</organism>
<evidence type="ECO:0000313" key="1">
    <source>
        <dbReference type="EMBL" id="KAH1056548.1"/>
    </source>
</evidence>
<dbReference type="Proteomes" id="UP000828251">
    <property type="component" value="Unassembled WGS sequence"/>
</dbReference>
<comment type="caution">
    <text evidence="1">The sequence shown here is derived from an EMBL/GenBank/DDBJ whole genome shotgun (WGS) entry which is preliminary data.</text>
</comment>
<dbReference type="PANTHER" id="PTHR31973">
    <property type="entry name" value="POLYPROTEIN, PUTATIVE-RELATED"/>
    <property type="match status" value="1"/>
</dbReference>
<gene>
    <name evidence="1" type="ORF">J1N35_034613</name>
</gene>